<comment type="caution">
    <text evidence="1">The sequence shown here is derived from an EMBL/GenBank/DDBJ whole genome shotgun (WGS) entry which is preliminary data.</text>
</comment>
<reference evidence="1" key="1">
    <citation type="submission" date="2021-06" db="EMBL/GenBank/DDBJ databases">
        <authorList>
            <person name="Kallberg Y."/>
            <person name="Tangrot J."/>
            <person name="Rosling A."/>
        </authorList>
    </citation>
    <scope>NUCLEOTIDE SEQUENCE</scope>
    <source>
        <strain evidence="1">MA461A</strain>
    </source>
</reference>
<protein>
    <submittedName>
        <fullName evidence="1">23666_t:CDS:1</fullName>
    </submittedName>
</protein>
<evidence type="ECO:0000313" key="2">
    <source>
        <dbReference type="Proteomes" id="UP000789920"/>
    </source>
</evidence>
<dbReference type="EMBL" id="CAJVQC010015836">
    <property type="protein sequence ID" value="CAG8670904.1"/>
    <property type="molecule type" value="Genomic_DNA"/>
</dbReference>
<organism evidence="1 2">
    <name type="scientific">Racocetra persica</name>
    <dbReference type="NCBI Taxonomy" id="160502"/>
    <lineage>
        <taxon>Eukaryota</taxon>
        <taxon>Fungi</taxon>
        <taxon>Fungi incertae sedis</taxon>
        <taxon>Mucoromycota</taxon>
        <taxon>Glomeromycotina</taxon>
        <taxon>Glomeromycetes</taxon>
        <taxon>Diversisporales</taxon>
        <taxon>Gigasporaceae</taxon>
        <taxon>Racocetra</taxon>
    </lineage>
</organism>
<evidence type="ECO:0000313" key="1">
    <source>
        <dbReference type="EMBL" id="CAG8670904.1"/>
    </source>
</evidence>
<proteinExistence type="predicted"/>
<gene>
    <name evidence="1" type="ORF">RPERSI_LOCUS8674</name>
</gene>
<dbReference type="Proteomes" id="UP000789920">
    <property type="component" value="Unassembled WGS sequence"/>
</dbReference>
<accession>A0ACA9NVK4</accession>
<keyword evidence="2" id="KW-1185">Reference proteome</keyword>
<name>A0ACA9NVK4_9GLOM</name>
<sequence>MPDLPKYSETGGYNLGSHNIKSAKLENDKLIIEYNNNQQTETKDINDAELEKIKSYSQKIGKSELSLSDLESSLNTGSPDNKIKDWGRGRLSGNLNHEYLEWSYKVGKQRRYERHRMYSPFYQNETHENKKTVFENKHLWVKNGYNRNIVDLLAHCERKETELPFFEQLKEKVGKEIFTPEKSQRHRAWSKSVKERKELERSWVSGVLLLWGPYQE</sequence>